<dbReference type="RefSeq" id="WP_060859754.1">
    <property type="nucleotide sequence ID" value="NZ_LIRB01000110.1"/>
</dbReference>
<name>A0A132U7E3_9BACL</name>
<dbReference type="InterPro" id="IPR041413">
    <property type="entry name" value="MLTR_LBD"/>
</dbReference>
<keyword evidence="3" id="KW-1185">Reference proteome</keyword>
<dbReference type="CDD" id="cd00093">
    <property type="entry name" value="HTH_XRE"/>
    <property type="match status" value="1"/>
</dbReference>
<dbReference type="InterPro" id="IPR010982">
    <property type="entry name" value="Lambda_DNA-bd_dom_sf"/>
</dbReference>
<dbReference type="PROSITE" id="PS50943">
    <property type="entry name" value="HTH_CROC1"/>
    <property type="match status" value="1"/>
</dbReference>
<dbReference type="AlphaFoldDB" id="A0A132U7E3"/>
<dbReference type="OrthoDB" id="5346389at2"/>
<accession>A0A132U7E3</accession>
<comment type="caution">
    <text evidence="2">The sequence shown here is derived from an EMBL/GenBank/DDBJ whole genome shotgun (WGS) entry which is preliminary data.</text>
</comment>
<dbReference type="Proteomes" id="UP000070475">
    <property type="component" value="Unassembled WGS sequence"/>
</dbReference>
<evidence type="ECO:0000313" key="2">
    <source>
        <dbReference type="EMBL" id="KWX79539.1"/>
    </source>
</evidence>
<dbReference type="SMART" id="SM00530">
    <property type="entry name" value="HTH_XRE"/>
    <property type="match status" value="1"/>
</dbReference>
<protein>
    <recommendedName>
        <fullName evidence="1">HTH cro/C1-type domain-containing protein</fullName>
    </recommendedName>
</protein>
<dbReference type="Gene3D" id="1.10.260.40">
    <property type="entry name" value="lambda repressor-like DNA-binding domains"/>
    <property type="match status" value="1"/>
</dbReference>
<sequence>MSSDSSRFRVLGDYLRSRRNRLQPEQAGISGSYSQRRTPGLRREEVALLAGVSATYYTWLEQGREVTASRDIMENIGRALQLTPDENKHLMELWNPPEPERVSSINTVLNPQWQDIIRQLAYPSFISNERSEILAWNEAAAEILFDFDSLPAPERLMLRLMFTDPSLQQRMVNWEEFARHSVAVFRTYYDKQHGEAFYKEFVGQLCADSPDFKRIWELHDVEHKRVNRVYIRKSAEAVPNAYDIHSVASIAEHPDLHICVYTPVLNAAQDIPENTAGG</sequence>
<reference evidence="2 3" key="1">
    <citation type="submission" date="2015-08" db="EMBL/GenBank/DDBJ databases">
        <title>Genomes of Paenibacillus riograndensis.</title>
        <authorList>
            <person name="Sant'Anna F.H."/>
            <person name="Souza R."/>
            <person name="Ambrosini A."/>
            <person name="Bach E."/>
            <person name="Fernandes G."/>
            <person name="Balsanelli E."/>
            <person name="Baura V.A."/>
            <person name="Pedrosa F.O."/>
            <person name="Souza E.M."/>
            <person name="Passaglia L."/>
        </authorList>
    </citation>
    <scope>NUCLEOTIDE SEQUENCE [LARGE SCALE GENOMIC DNA]</scope>
    <source>
        <strain evidence="2 3">CAS34</strain>
    </source>
</reference>
<dbReference type="PANTHER" id="PTHR35010">
    <property type="entry name" value="BLL4672 PROTEIN-RELATED"/>
    <property type="match status" value="1"/>
</dbReference>
<gene>
    <name evidence="2" type="ORF">AMQ84_06380</name>
</gene>
<evidence type="ECO:0000259" key="1">
    <source>
        <dbReference type="PROSITE" id="PS50943"/>
    </source>
</evidence>
<proteinExistence type="predicted"/>
<feature type="domain" description="HTH cro/C1-type" evidence="1">
    <location>
        <begin position="40"/>
        <end position="87"/>
    </location>
</feature>
<dbReference type="Gene3D" id="3.30.450.180">
    <property type="match status" value="1"/>
</dbReference>
<evidence type="ECO:0000313" key="3">
    <source>
        <dbReference type="Proteomes" id="UP000070475"/>
    </source>
</evidence>
<dbReference type="EMBL" id="LIRB01000110">
    <property type="protein sequence ID" value="KWX79539.1"/>
    <property type="molecule type" value="Genomic_DNA"/>
</dbReference>
<dbReference type="SUPFAM" id="SSF47413">
    <property type="entry name" value="lambda repressor-like DNA-binding domains"/>
    <property type="match status" value="1"/>
</dbReference>
<dbReference type="GO" id="GO:0003677">
    <property type="term" value="F:DNA binding"/>
    <property type="evidence" value="ECO:0007669"/>
    <property type="project" value="InterPro"/>
</dbReference>
<dbReference type="Pfam" id="PF17765">
    <property type="entry name" value="MLTR_LBD"/>
    <property type="match status" value="1"/>
</dbReference>
<dbReference type="Pfam" id="PF13560">
    <property type="entry name" value="HTH_31"/>
    <property type="match status" value="1"/>
</dbReference>
<dbReference type="PATRIC" id="fig|483937.3.peg.4471"/>
<dbReference type="InterPro" id="IPR001387">
    <property type="entry name" value="Cro/C1-type_HTH"/>
</dbReference>
<organism evidence="2 3">
    <name type="scientific">Paenibacillus riograndensis</name>
    <dbReference type="NCBI Taxonomy" id="483937"/>
    <lineage>
        <taxon>Bacteria</taxon>
        <taxon>Bacillati</taxon>
        <taxon>Bacillota</taxon>
        <taxon>Bacilli</taxon>
        <taxon>Bacillales</taxon>
        <taxon>Paenibacillaceae</taxon>
        <taxon>Paenibacillus</taxon>
        <taxon>Paenibacillus sonchi group</taxon>
    </lineage>
</organism>